<feature type="non-terminal residue" evidence="2">
    <location>
        <position position="134"/>
    </location>
</feature>
<comment type="caution">
    <text evidence="2">The sequence shown here is derived from an EMBL/GenBank/DDBJ whole genome shotgun (WGS) entry which is preliminary data.</text>
</comment>
<dbReference type="InterPro" id="IPR025938">
    <property type="entry name" value="RRXRR_dom"/>
</dbReference>
<dbReference type="EMBL" id="JABELD010000082">
    <property type="protein sequence ID" value="MBU2739326.1"/>
    <property type="molecule type" value="Genomic_DNA"/>
</dbReference>
<keyword evidence="3" id="KW-1185">Reference proteome</keyword>
<name>A0ABS5ZRM0_9PROT</name>
<sequence>DVQDTRLKIHPGSKTTGLALVAEYVRRGPTVIWAAELAHRGGVIRKALQQRRDHRRFRRAKLRYRAPRFLNRTKPTGWLAPSLQHRVDTTMACVSRLQRWAPVVALSTLLHRFDTQALQNPEISGAEYQHGTLF</sequence>
<feature type="domain" description="RRXRR" evidence="1">
    <location>
        <begin position="2"/>
        <end position="131"/>
    </location>
</feature>
<protein>
    <submittedName>
        <fullName evidence="2">RRXRR domain-containing protein</fullName>
    </submittedName>
</protein>
<reference evidence="2 3" key="1">
    <citation type="journal article" date="2021" name="ISME J.">
        <title>Genomic evolution of the class Acidithiobacillia: deep-branching Proteobacteria living in extreme acidic conditions.</title>
        <authorList>
            <person name="Moya-Beltran A."/>
            <person name="Beard S."/>
            <person name="Rojas-Villalobos C."/>
            <person name="Issotta F."/>
            <person name="Gallardo Y."/>
            <person name="Ulloa R."/>
            <person name="Giaveno A."/>
            <person name="Degli Esposti M."/>
            <person name="Johnson D.B."/>
            <person name="Quatrini R."/>
        </authorList>
    </citation>
    <scope>NUCLEOTIDE SEQUENCE [LARGE SCALE GENOMIC DNA]</scope>
    <source>
        <strain evidence="2 3">ATCC 19703</strain>
    </source>
</reference>
<evidence type="ECO:0000313" key="3">
    <source>
        <dbReference type="Proteomes" id="UP001197028"/>
    </source>
</evidence>
<dbReference type="Pfam" id="PF14239">
    <property type="entry name" value="RRXRR"/>
    <property type="match status" value="1"/>
</dbReference>
<proteinExistence type="predicted"/>
<dbReference type="Proteomes" id="UP001197028">
    <property type="component" value="Unassembled WGS sequence"/>
</dbReference>
<dbReference type="RefSeq" id="WP_215864251.1">
    <property type="nucleotide sequence ID" value="NZ_JABELD010000082.1"/>
</dbReference>
<evidence type="ECO:0000313" key="2">
    <source>
        <dbReference type="EMBL" id="MBU2739326.1"/>
    </source>
</evidence>
<organism evidence="2 3">
    <name type="scientific">Acidithiobacillus concretivorus</name>
    <dbReference type="NCBI Taxonomy" id="3063952"/>
    <lineage>
        <taxon>Bacteria</taxon>
        <taxon>Pseudomonadati</taxon>
        <taxon>Pseudomonadota</taxon>
        <taxon>Acidithiobacillia</taxon>
        <taxon>Acidithiobacillales</taxon>
        <taxon>Acidithiobacillaceae</taxon>
        <taxon>Acidithiobacillus</taxon>
    </lineage>
</organism>
<accession>A0ABS5ZRM0</accession>
<feature type="non-terminal residue" evidence="2">
    <location>
        <position position="1"/>
    </location>
</feature>
<gene>
    <name evidence="2" type="ORF">HJG40_11140</name>
</gene>
<evidence type="ECO:0000259" key="1">
    <source>
        <dbReference type="Pfam" id="PF14239"/>
    </source>
</evidence>